<dbReference type="RefSeq" id="WP_343797907.1">
    <property type="nucleotide sequence ID" value="NZ_BAAAGF010000003.1"/>
</dbReference>
<dbReference type="Proteomes" id="UP001500736">
    <property type="component" value="Unassembled WGS sequence"/>
</dbReference>
<comment type="caution">
    <text evidence="2">The sequence shown here is derived from an EMBL/GenBank/DDBJ whole genome shotgun (WGS) entry which is preliminary data.</text>
</comment>
<sequence>MNKQVILLIFIFSFSTMFSQDRNGNFGVKGGVNYGKYTPNQNSSEFSYQLGFYVGGLYKTEITSKLKFQPELLFALQGSNIKAKDNPLTDINGNPLPNTSTFDFEYEIYELTISIPLPIKLYFSENFYMESGPQFGIIVDRNITSSQFLLDGNDNSFIREGNDNFDFGVCLGTGYDVSESLSLNIRAFTGLIKRDNIKSFVFNFGLEYNL</sequence>
<gene>
    <name evidence="2" type="ORF">GCM10009431_19720</name>
</gene>
<name>A0ABP3V0Z8_9FLAO</name>
<evidence type="ECO:0000313" key="2">
    <source>
        <dbReference type="EMBL" id="GAA0745074.1"/>
    </source>
</evidence>
<keyword evidence="3" id="KW-1185">Reference proteome</keyword>
<evidence type="ECO:0000313" key="3">
    <source>
        <dbReference type="Proteomes" id="UP001500736"/>
    </source>
</evidence>
<reference evidence="3" key="1">
    <citation type="journal article" date="2019" name="Int. J. Syst. Evol. Microbiol.">
        <title>The Global Catalogue of Microorganisms (GCM) 10K type strain sequencing project: providing services to taxonomists for standard genome sequencing and annotation.</title>
        <authorList>
            <consortium name="The Broad Institute Genomics Platform"/>
            <consortium name="The Broad Institute Genome Sequencing Center for Infectious Disease"/>
            <person name="Wu L."/>
            <person name="Ma J."/>
        </authorList>
    </citation>
    <scope>NUCLEOTIDE SEQUENCE [LARGE SCALE GENOMIC DNA]</scope>
    <source>
        <strain evidence="3">JCM 15976</strain>
    </source>
</reference>
<proteinExistence type="predicted"/>
<dbReference type="InterPro" id="IPR025665">
    <property type="entry name" value="Beta-barrel_OMP_2"/>
</dbReference>
<feature type="domain" description="Outer membrane protein beta-barrel" evidence="1">
    <location>
        <begin position="18"/>
        <end position="193"/>
    </location>
</feature>
<organism evidence="2 3">
    <name type="scientific">Gaetbulibacter jejuensis</name>
    <dbReference type="NCBI Taxonomy" id="584607"/>
    <lineage>
        <taxon>Bacteria</taxon>
        <taxon>Pseudomonadati</taxon>
        <taxon>Bacteroidota</taxon>
        <taxon>Flavobacteriia</taxon>
        <taxon>Flavobacteriales</taxon>
        <taxon>Flavobacteriaceae</taxon>
        <taxon>Gaetbulibacter</taxon>
    </lineage>
</organism>
<evidence type="ECO:0000259" key="1">
    <source>
        <dbReference type="Pfam" id="PF13568"/>
    </source>
</evidence>
<dbReference type="EMBL" id="BAAAGF010000003">
    <property type="protein sequence ID" value="GAA0745074.1"/>
    <property type="molecule type" value="Genomic_DNA"/>
</dbReference>
<dbReference type="Pfam" id="PF13568">
    <property type="entry name" value="OMP_b-brl_2"/>
    <property type="match status" value="1"/>
</dbReference>
<protein>
    <submittedName>
        <fullName evidence="2">Porin family protein</fullName>
    </submittedName>
</protein>
<accession>A0ABP3V0Z8</accession>